<keyword evidence="4 7" id="KW-0547">Nucleotide-binding</keyword>
<dbReference type="Pfam" id="PF04263">
    <property type="entry name" value="TPK_catalytic"/>
    <property type="match status" value="1"/>
</dbReference>
<dbReference type="SMART" id="SM00983">
    <property type="entry name" value="TPK_B1_binding"/>
    <property type="match status" value="1"/>
</dbReference>
<dbReference type="PANTHER" id="PTHR13622:SF8">
    <property type="entry name" value="THIAMIN PYROPHOSPHOKINASE 1"/>
    <property type="match status" value="1"/>
</dbReference>
<feature type="domain" description="Thiamin pyrophosphokinase thiamin-binding" evidence="8">
    <location>
        <begin position="197"/>
        <end position="263"/>
    </location>
</feature>
<evidence type="ECO:0000259" key="8">
    <source>
        <dbReference type="SMART" id="SM00983"/>
    </source>
</evidence>
<dbReference type="SUPFAM" id="SSF63862">
    <property type="entry name" value="Thiamin pyrophosphokinase, substrate-binding domain"/>
    <property type="match status" value="1"/>
</dbReference>
<evidence type="ECO:0000256" key="6">
    <source>
        <dbReference type="ARBA" id="ARBA00022840"/>
    </source>
</evidence>
<dbReference type="InterPro" id="IPR006282">
    <property type="entry name" value="Thi_PPkinase"/>
</dbReference>
<evidence type="ECO:0000256" key="5">
    <source>
        <dbReference type="ARBA" id="ARBA00022777"/>
    </source>
</evidence>
<dbReference type="InterPro" id="IPR036759">
    <property type="entry name" value="TPK_catalytic_sf"/>
</dbReference>
<dbReference type="PIRSF" id="PIRSF031057">
    <property type="entry name" value="Thiamin_pyrophosphokinase"/>
    <property type="match status" value="1"/>
</dbReference>
<organism evidence="9 10">
    <name type="scientific">Ambispora leptoticha</name>
    <dbReference type="NCBI Taxonomy" id="144679"/>
    <lineage>
        <taxon>Eukaryota</taxon>
        <taxon>Fungi</taxon>
        <taxon>Fungi incertae sedis</taxon>
        <taxon>Mucoromycota</taxon>
        <taxon>Glomeromycotina</taxon>
        <taxon>Glomeromycetes</taxon>
        <taxon>Archaeosporales</taxon>
        <taxon>Ambisporaceae</taxon>
        <taxon>Ambispora</taxon>
    </lineage>
</organism>
<dbReference type="GO" id="GO:0006772">
    <property type="term" value="P:thiamine metabolic process"/>
    <property type="evidence" value="ECO:0007669"/>
    <property type="project" value="InterPro"/>
</dbReference>
<accession>A0A9N8VH24</accession>
<dbReference type="GO" id="GO:0005524">
    <property type="term" value="F:ATP binding"/>
    <property type="evidence" value="ECO:0007669"/>
    <property type="project" value="UniProtKB-UniRule"/>
</dbReference>
<dbReference type="Pfam" id="PF04265">
    <property type="entry name" value="TPK_B1_binding"/>
    <property type="match status" value="1"/>
</dbReference>
<dbReference type="SUPFAM" id="SSF63999">
    <property type="entry name" value="Thiamin pyrophosphokinase, catalytic domain"/>
    <property type="match status" value="1"/>
</dbReference>
<dbReference type="InterPro" id="IPR016966">
    <property type="entry name" value="Thiamin_pyrophosphokinase_euk"/>
</dbReference>
<dbReference type="OrthoDB" id="25149at2759"/>
<dbReference type="GO" id="GO:0009229">
    <property type="term" value="P:thiamine diphosphate biosynthetic process"/>
    <property type="evidence" value="ECO:0007669"/>
    <property type="project" value="UniProtKB-UniRule"/>
</dbReference>
<dbReference type="PANTHER" id="PTHR13622">
    <property type="entry name" value="THIAMIN PYROPHOSPHOKINASE"/>
    <property type="match status" value="1"/>
</dbReference>
<dbReference type="AlphaFoldDB" id="A0A9N8VH24"/>
<comment type="catalytic activity">
    <reaction evidence="7">
        <text>thiamine + ATP = thiamine diphosphate + AMP + H(+)</text>
        <dbReference type="Rhea" id="RHEA:11576"/>
        <dbReference type="ChEBI" id="CHEBI:15378"/>
        <dbReference type="ChEBI" id="CHEBI:18385"/>
        <dbReference type="ChEBI" id="CHEBI:30616"/>
        <dbReference type="ChEBI" id="CHEBI:58937"/>
        <dbReference type="ChEBI" id="CHEBI:456215"/>
    </reaction>
</comment>
<evidence type="ECO:0000313" key="10">
    <source>
        <dbReference type="Proteomes" id="UP000789508"/>
    </source>
</evidence>
<comment type="pathway">
    <text evidence="1 7">Cofactor biosynthesis; thiamine diphosphate biosynthesis; thiamine diphosphate from thiamine: step 1/1.</text>
</comment>
<sequence>MRTNNDEFEQWAPLLFLKADDENQKNSKLTEYQGLVAQRPYALIILNQPISSGMLDLVWNNAKLRICADGGANRLYDAVKGTKNENRYIPAYICGDLDSLRCEVKEFYESKGTKIRALPQDQDTTDFQKCIALLSSLEKQGGSAENQDIIGYGALGGRFDHAMASIHVLHQHAKEKKQQQRIYLLTDYDVTMLLDEGKHTIFCDPSILGPNCGILPIGISQAVITTTGLKWDLTKATTSFGDMISTSNQFKDEMVTIETDSPVVWTVELKSHDK</sequence>
<dbReference type="NCBIfam" id="TIGR01378">
    <property type="entry name" value="thi_PPkinase"/>
    <property type="match status" value="1"/>
</dbReference>
<comment type="caution">
    <text evidence="9">The sequence shown here is derived from an EMBL/GenBank/DDBJ whole genome shotgun (WGS) entry which is preliminary data.</text>
</comment>
<reference evidence="9" key="1">
    <citation type="submission" date="2021-06" db="EMBL/GenBank/DDBJ databases">
        <authorList>
            <person name="Kallberg Y."/>
            <person name="Tangrot J."/>
            <person name="Rosling A."/>
        </authorList>
    </citation>
    <scope>NUCLEOTIDE SEQUENCE</scope>
    <source>
        <strain evidence="9">FL130A</strain>
    </source>
</reference>
<evidence type="ECO:0000256" key="3">
    <source>
        <dbReference type="ARBA" id="ARBA00022679"/>
    </source>
</evidence>
<comment type="similarity">
    <text evidence="2 7">Belongs to the thiamine pyrophosphokinase family.</text>
</comment>
<evidence type="ECO:0000313" key="9">
    <source>
        <dbReference type="EMBL" id="CAG8450004.1"/>
    </source>
</evidence>
<dbReference type="EC" id="2.7.6.2" evidence="7"/>
<gene>
    <name evidence="9" type="ORF">ALEPTO_LOCUS946</name>
</gene>
<protein>
    <recommendedName>
        <fullName evidence="7">Thiamine pyrophosphokinase</fullName>
        <ecNumber evidence="7">2.7.6.2</ecNumber>
    </recommendedName>
</protein>
<dbReference type="EMBL" id="CAJVPS010000087">
    <property type="protein sequence ID" value="CAG8450004.1"/>
    <property type="molecule type" value="Genomic_DNA"/>
</dbReference>
<proteinExistence type="inferred from homology"/>
<evidence type="ECO:0000256" key="2">
    <source>
        <dbReference type="ARBA" id="ARBA00006785"/>
    </source>
</evidence>
<evidence type="ECO:0000256" key="1">
    <source>
        <dbReference type="ARBA" id="ARBA00005078"/>
    </source>
</evidence>
<dbReference type="Gene3D" id="3.40.50.10240">
    <property type="entry name" value="Thiamin pyrophosphokinase, catalytic domain"/>
    <property type="match status" value="1"/>
</dbReference>
<dbReference type="InterPro" id="IPR007373">
    <property type="entry name" value="Thiamin_PyroPKinase_B1-bd"/>
</dbReference>
<keyword evidence="3 7" id="KW-0808">Transferase</keyword>
<name>A0A9N8VH24_9GLOM</name>
<keyword evidence="6 7" id="KW-0067">ATP-binding</keyword>
<dbReference type="GO" id="GO:0004788">
    <property type="term" value="F:thiamine diphosphokinase activity"/>
    <property type="evidence" value="ECO:0007669"/>
    <property type="project" value="UniProtKB-UniRule"/>
</dbReference>
<keyword evidence="5 7" id="KW-0418">Kinase</keyword>
<evidence type="ECO:0000256" key="7">
    <source>
        <dbReference type="PIRNR" id="PIRNR031057"/>
    </source>
</evidence>
<dbReference type="Proteomes" id="UP000789508">
    <property type="component" value="Unassembled WGS sequence"/>
</dbReference>
<dbReference type="CDD" id="cd07995">
    <property type="entry name" value="TPK"/>
    <property type="match status" value="1"/>
</dbReference>
<dbReference type="GO" id="GO:0016301">
    <property type="term" value="F:kinase activity"/>
    <property type="evidence" value="ECO:0007669"/>
    <property type="project" value="UniProtKB-UniRule"/>
</dbReference>
<dbReference type="InterPro" id="IPR036371">
    <property type="entry name" value="TPK_B1-bd_sf"/>
</dbReference>
<dbReference type="InterPro" id="IPR007371">
    <property type="entry name" value="TPK_catalytic"/>
</dbReference>
<dbReference type="GO" id="GO:0030975">
    <property type="term" value="F:thiamine binding"/>
    <property type="evidence" value="ECO:0007669"/>
    <property type="project" value="UniProtKB-UniRule"/>
</dbReference>
<evidence type="ECO:0000256" key="4">
    <source>
        <dbReference type="ARBA" id="ARBA00022741"/>
    </source>
</evidence>
<dbReference type="FunFam" id="3.40.50.10240:FF:000006">
    <property type="entry name" value="Thiamin pyrophosphokinase 1"/>
    <property type="match status" value="1"/>
</dbReference>
<keyword evidence="10" id="KW-1185">Reference proteome</keyword>